<proteinExistence type="predicted"/>
<dbReference type="AlphaFoldDB" id="A0A022Q0U3"/>
<evidence type="ECO:0000313" key="4">
    <source>
        <dbReference type="Proteomes" id="UP000030748"/>
    </source>
</evidence>
<dbReference type="PANTHER" id="PTHR31293">
    <property type="entry name" value="RNI-LIKE SUPERFAMILY PROTEIN"/>
    <property type="match status" value="1"/>
</dbReference>
<feature type="domain" description="F-box/LRR-repeat protein 15/At3g58940/PEG3-like LRR" evidence="2">
    <location>
        <begin position="98"/>
        <end position="236"/>
    </location>
</feature>
<gene>
    <name evidence="3" type="ORF">MIMGU_mgv1a008407mg</name>
</gene>
<reference evidence="3 4" key="1">
    <citation type="journal article" date="2013" name="Proc. Natl. Acad. Sci. U.S.A.">
        <title>Fine-scale variation in meiotic recombination in Mimulus inferred from population shotgun sequencing.</title>
        <authorList>
            <person name="Hellsten U."/>
            <person name="Wright K.M."/>
            <person name="Jenkins J."/>
            <person name="Shu S."/>
            <person name="Yuan Y."/>
            <person name="Wessler S.R."/>
            <person name="Schmutz J."/>
            <person name="Willis J.H."/>
            <person name="Rokhsar D.S."/>
        </authorList>
    </citation>
    <scope>NUCLEOTIDE SEQUENCE [LARGE SCALE GENOMIC DNA]</scope>
    <source>
        <strain evidence="4">cv. DUN x IM62</strain>
    </source>
</reference>
<name>A0A022Q0U3_ERYGU</name>
<dbReference type="PANTHER" id="PTHR31293:SF12">
    <property type="entry name" value="RNI-LIKE SUPERFAMILY PROTEIN"/>
    <property type="match status" value="1"/>
</dbReference>
<dbReference type="Proteomes" id="UP000030748">
    <property type="component" value="Unassembled WGS sequence"/>
</dbReference>
<dbReference type="Pfam" id="PF00646">
    <property type="entry name" value="F-box"/>
    <property type="match status" value="1"/>
</dbReference>
<dbReference type="SUPFAM" id="SSF81383">
    <property type="entry name" value="F-box domain"/>
    <property type="match status" value="1"/>
</dbReference>
<keyword evidence="4" id="KW-1185">Reference proteome</keyword>
<dbReference type="InterPro" id="IPR055294">
    <property type="entry name" value="FBL60-like"/>
</dbReference>
<protein>
    <submittedName>
        <fullName evidence="3">Uncharacterized protein</fullName>
    </submittedName>
</protein>
<organism evidence="3 4">
    <name type="scientific">Erythranthe guttata</name>
    <name type="common">Yellow monkey flower</name>
    <name type="synonym">Mimulus guttatus</name>
    <dbReference type="NCBI Taxonomy" id="4155"/>
    <lineage>
        <taxon>Eukaryota</taxon>
        <taxon>Viridiplantae</taxon>
        <taxon>Streptophyta</taxon>
        <taxon>Embryophyta</taxon>
        <taxon>Tracheophyta</taxon>
        <taxon>Spermatophyta</taxon>
        <taxon>Magnoliopsida</taxon>
        <taxon>eudicotyledons</taxon>
        <taxon>Gunneridae</taxon>
        <taxon>Pentapetalae</taxon>
        <taxon>asterids</taxon>
        <taxon>lamiids</taxon>
        <taxon>Lamiales</taxon>
        <taxon>Phrymaceae</taxon>
        <taxon>Erythranthe</taxon>
    </lineage>
</organism>
<feature type="domain" description="F-box" evidence="1">
    <location>
        <begin position="15"/>
        <end position="49"/>
    </location>
</feature>
<dbReference type="InterPro" id="IPR053781">
    <property type="entry name" value="F-box_AtFBL13-like"/>
</dbReference>
<evidence type="ECO:0000313" key="3">
    <source>
        <dbReference type="EMBL" id="EYU21646.1"/>
    </source>
</evidence>
<dbReference type="Pfam" id="PF24758">
    <property type="entry name" value="LRR_At5g56370"/>
    <property type="match status" value="1"/>
</dbReference>
<accession>A0A022Q0U3</accession>
<evidence type="ECO:0000259" key="1">
    <source>
        <dbReference type="Pfam" id="PF00646"/>
    </source>
</evidence>
<dbReference type="EMBL" id="KI632223">
    <property type="protein sequence ID" value="EYU21646.1"/>
    <property type="molecule type" value="Genomic_DNA"/>
</dbReference>
<dbReference type="CDD" id="cd22160">
    <property type="entry name" value="F-box_AtFBL13-like"/>
    <property type="match status" value="1"/>
</dbReference>
<evidence type="ECO:0000259" key="2">
    <source>
        <dbReference type="Pfam" id="PF24758"/>
    </source>
</evidence>
<dbReference type="InterPro" id="IPR001810">
    <property type="entry name" value="F-box_dom"/>
</dbReference>
<dbReference type="InterPro" id="IPR055411">
    <property type="entry name" value="LRR_FXL15/At3g58940/PEG3-like"/>
</dbReference>
<sequence length="374" mass="43272">MKEENGADSDGIDRISNLPNEILCHILSLMPVKYAVGTSILSTKWKNLFPLIPNLRLRLDDSLLLHPETPPIVYLVSFIKFVDRLLNITLLDAPSLQWISSALRLKIRRMDIRIRRLRFPKFIFDSLYGCNITSLNILFDFADNALVCRFNLPNLHMLSVQCMKFVHLNILVASCPVLEYLVLNSCICQPGRVLRISVPSLKALKVISAVHAFQSEFEIDAPNLEYINYEGFLVKSYKVTRMRSLRIARFELDETFVQYPFDAGEKAFELARSFAGAEKYWMSKQFITVRAFFFLRFFLSLKKRWNIVLMLIISLFVQLLQNCPQPLPIFTKMIYVSIKCMDFNGWGLLARLLGCAPLLEKLLFRSVMLRNYCA</sequence>
<dbReference type="STRING" id="4155.A0A022Q0U3"/>
<dbReference type="InterPro" id="IPR036047">
    <property type="entry name" value="F-box-like_dom_sf"/>
</dbReference>